<dbReference type="EMBL" id="CP002083">
    <property type="protein sequence ID" value="ADJ23900.1"/>
    <property type="molecule type" value="Genomic_DNA"/>
</dbReference>
<evidence type="ECO:0000256" key="1">
    <source>
        <dbReference type="SAM" id="MobiDB-lite"/>
    </source>
</evidence>
<keyword evidence="4" id="KW-1185">Reference proteome</keyword>
<dbReference type="KEGG" id="hdn:Hden_2101"/>
<protein>
    <submittedName>
        <fullName evidence="3">Uncharacterized protein</fullName>
    </submittedName>
</protein>
<dbReference type="HOGENOM" id="CLU_1774911_0_0_5"/>
<dbReference type="STRING" id="582899.Hden_2101"/>
<name>D8JQE6_HYPDA</name>
<reference evidence="4" key="1">
    <citation type="journal article" date="2011" name="J. Bacteriol.">
        <title>Genome sequences of eight morphologically diverse alphaproteobacteria.</title>
        <authorList>
            <consortium name="US DOE Joint Genome Institute"/>
            <person name="Brown P.J."/>
            <person name="Kysela D.T."/>
            <person name="Buechlein A."/>
            <person name="Hemmerich C."/>
            <person name="Brun Y.V."/>
        </authorList>
    </citation>
    <scope>NUCLEOTIDE SEQUENCE [LARGE SCALE GENOMIC DNA]</scope>
    <source>
        <strain evidence="4">ATCC 51888 / DSM 1869 / NCIB 11706 / TK 0415</strain>
    </source>
</reference>
<gene>
    <name evidence="3" type="ordered locus">Hden_2101</name>
</gene>
<dbReference type="Proteomes" id="UP000002033">
    <property type="component" value="Chromosome"/>
</dbReference>
<proteinExistence type="predicted"/>
<feature type="chain" id="PRO_5003116357" evidence="2">
    <location>
        <begin position="28"/>
        <end position="154"/>
    </location>
</feature>
<dbReference type="AlphaFoldDB" id="D8JQE6"/>
<feature type="signal peptide" evidence="2">
    <location>
        <begin position="1"/>
        <end position="27"/>
    </location>
</feature>
<dbReference type="OrthoDB" id="7932807at2"/>
<organism evidence="3 4">
    <name type="scientific">Hyphomicrobium denitrificans (strain ATCC 51888 / DSM 1869 / NCIMB 11706 / TK 0415)</name>
    <dbReference type="NCBI Taxonomy" id="582899"/>
    <lineage>
        <taxon>Bacteria</taxon>
        <taxon>Pseudomonadati</taxon>
        <taxon>Pseudomonadota</taxon>
        <taxon>Alphaproteobacteria</taxon>
        <taxon>Hyphomicrobiales</taxon>
        <taxon>Hyphomicrobiaceae</taxon>
        <taxon>Hyphomicrobium</taxon>
    </lineage>
</organism>
<evidence type="ECO:0000313" key="3">
    <source>
        <dbReference type="EMBL" id="ADJ23900.1"/>
    </source>
</evidence>
<sequence length="154" mass="16664" precursor="true">MRAGRAIALAIATIAAASGLRSGSAGAEPVLAPDLDCSVGFEALHNQLSWLPGAQRERVEGRDVVTVANPDVWRVEIRFTQPGEPAHPAVTLRKFVKQVTGVWTSQSKACGYGDRAQFDALMAALKVEDTRLTNASRDDVERQKRERSPLSPMP</sequence>
<keyword evidence="2" id="KW-0732">Signal</keyword>
<evidence type="ECO:0000313" key="4">
    <source>
        <dbReference type="Proteomes" id="UP000002033"/>
    </source>
</evidence>
<feature type="compositionally biased region" description="Basic and acidic residues" evidence="1">
    <location>
        <begin position="132"/>
        <end position="148"/>
    </location>
</feature>
<accession>D8JQE6</accession>
<evidence type="ECO:0000256" key="2">
    <source>
        <dbReference type="SAM" id="SignalP"/>
    </source>
</evidence>
<dbReference type="RefSeq" id="WP_013216059.1">
    <property type="nucleotide sequence ID" value="NC_014313.1"/>
</dbReference>
<feature type="region of interest" description="Disordered" evidence="1">
    <location>
        <begin position="132"/>
        <end position="154"/>
    </location>
</feature>